<gene>
    <name evidence="3" type="ORF">PMAYCL1PPCAC_25271</name>
</gene>
<accession>A0AAN5D2D4</accession>
<keyword evidence="4" id="KW-1185">Reference proteome</keyword>
<dbReference type="Proteomes" id="UP001328107">
    <property type="component" value="Unassembled WGS sequence"/>
</dbReference>
<evidence type="ECO:0000259" key="2">
    <source>
        <dbReference type="SMART" id="SM00355"/>
    </source>
</evidence>
<feature type="non-terminal residue" evidence="3">
    <location>
        <position position="1"/>
    </location>
</feature>
<protein>
    <recommendedName>
        <fullName evidence="2">C2H2-type domain-containing protein</fullName>
    </recommendedName>
</protein>
<comment type="caution">
    <text evidence="3">The sequence shown here is derived from an EMBL/GenBank/DDBJ whole genome shotgun (WGS) entry which is preliminary data.</text>
</comment>
<feature type="region of interest" description="Disordered" evidence="1">
    <location>
        <begin position="52"/>
        <end position="74"/>
    </location>
</feature>
<name>A0AAN5D2D4_9BILA</name>
<dbReference type="SMART" id="SM00355">
    <property type="entry name" value="ZnF_C2H2"/>
    <property type="match status" value="2"/>
</dbReference>
<feature type="region of interest" description="Disordered" evidence="1">
    <location>
        <begin position="1"/>
        <end position="33"/>
    </location>
</feature>
<reference evidence="4" key="1">
    <citation type="submission" date="2022-10" db="EMBL/GenBank/DDBJ databases">
        <title>Genome assembly of Pristionchus species.</title>
        <authorList>
            <person name="Yoshida K."/>
            <person name="Sommer R.J."/>
        </authorList>
    </citation>
    <scope>NUCLEOTIDE SEQUENCE [LARGE SCALE GENOMIC DNA]</scope>
    <source>
        <strain evidence="4">RS5460</strain>
    </source>
</reference>
<evidence type="ECO:0000313" key="3">
    <source>
        <dbReference type="EMBL" id="GMR55076.1"/>
    </source>
</evidence>
<dbReference type="InterPro" id="IPR013087">
    <property type="entry name" value="Znf_C2H2_type"/>
</dbReference>
<evidence type="ECO:0000313" key="4">
    <source>
        <dbReference type="Proteomes" id="UP001328107"/>
    </source>
</evidence>
<evidence type="ECO:0000256" key="1">
    <source>
        <dbReference type="SAM" id="MobiDB-lite"/>
    </source>
</evidence>
<organism evidence="3 4">
    <name type="scientific">Pristionchus mayeri</name>
    <dbReference type="NCBI Taxonomy" id="1317129"/>
    <lineage>
        <taxon>Eukaryota</taxon>
        <taxon>Metazoa</taxon>
        <taxon>Ecdysozoa</taxon>
        <taxon>Nematoda</taxon>
        <taxon>Chromadorea</taxon>
        <taxon>Rhabditida</taxon>
        <taxon>Rhabditina</taxon>
        <taxon>Diplogasteromorpha</taxon>
        <taxon>Diplogasteroidea</taxon>
        <taxon>Neodiplogasteridae</taxon>
        <taxon>Pristionchus</taxon>
    </lineage>
</organism>
<dbReference type="EMBL" id="BTRK01000005">
    <property type="protein sequence ID" value="GMR55076.1"/>
    <property type="molecule type" value="Genomic_DNA"/>
</dbReference>
<feature type="domain" description="C2H2-type" evidence="2">
    <location>
        <begin position="196"/>
        <end position="218"/>
    </location>
</feature>
<sequence>LQSCSTAMSAGDSISRPKENEEPLDDFISMSPDNEISNVSATILKEPKEEPLGILNPYSSENEADDNAKEGMSQHGEASFALDSFGSETDHSFPNHLLDLIFTERRPSCRAPNNEKYWEKNELECPECNYGSRSVVAWESHLKVKHSTKPTLAGCLLRCDCGHESYSNTHSNHCKIANFTIIRKGDGTIRRTKMTPQCVLCKVHPKTTRGYAEHLYRHHKTSLTANGIFLKCGCGFHYIILNDYKKHDKKCDGRNFSLNKLGEE</sequence>
<proteinExistence type="predicted"/>
<feature type="domain" description="C2H2-type" evidence="2">
    <location>
        <begin position="123"/>
        <end position="146"/>
    </location>
</feature>
<dbReference type="AlphaFoldDB" id="A0AAN5D2D4"/>